<comment type="function">
    <text evidence="6">Reversible hydration of carbon dioxide.</text>
</comment>
<evidence type="ECO:0000256" key="5">
    <source>
        <dbReference type="ARBA" id="ARBA00023239"/>
    </source>
</evidence>
<dbReference type="PROSITE" id="PS51144">
    <property type="entry name" value="ALPHA_CA_2"/>
    <property type="match status" value="1"/>
</dbReference>
<dbReference type="EC" id="4.2.1.1" evidence="2 6"/>
<sequence length="282" mass="31883">MEKPSSSRGYFLLCALLMVVVALCRVPGARSQEVEDEKDFSYVPGSANGPERWGDLHEEWGMCKNGTMQSPIDLTDKRVGVVPGLGRLKRSYKPAKAKLKNRGHDIKLEWLGDAGSIHIDGTEYHLKQCHWHSPSEHSINGIRFAMEVHLVHQSSDNKIAVLGIMYKRGRPETFLSPLMDPLKSIAGSTDLEREVGVVDPTNIKLGSRKYYRYLGSLTTPPCDQGVVWSITRKVRTVSMEQVSLLREAVKDHAEKNARPLQPNNQRAVEFYRPQPDEERPRR</sequence>
<dbReference type="Gene3D" id="3.10.200.10">
    <property type="entry name" value="Alpha carbonic anhydrase"/>
    <property type="match status" value="1"/>
</dbReference>
<dbReference type="InterPro" id="IPR036398">
    <property type="entry name" value="CA_dom_sf"/>
</dbReference>
<keyword evidence="4 6" id="KW-0862">Zinc</keyword>
<dbReference type="InterPro" id="IPR001148">
    <property type="entry name" value="CA_dom"/>
</dbReference>
<evidence type="ECO:0000256" key="4">
    <source>
        <dbReference type="ARBA" id="ARBA00022833"/>
    </source>
</evidence>
<proteinExistence type="inferred from homology"/>
<dbReference type="InterPro" id="IPR041891">
    <property type="entry name" value="Alpha_CA_prokaryot-like"/>
</dbReference>
<comment type="catalytic activity">
    <reaction evidence="6">
        <text>hydrogencarbonate + H(+) = CO2 + H2O</text>
        <dbReference type="Rhea" id="RHEA:10748"/>
        <dbReference type="ChEBI" id="CHEBI:15377"/>
        <dbReference type="ChEBI" id="CHEBI:15378"/>
        <dbReference type="ChEBI" id="CHEBI:16526"/>
        <dbReference type="ChEBI" id="CHEBI:17544"/>
        <dbReference type="EC" id="4.2.1.1"/>
    </reaction>
</comment>
<protein>
    <recommendedName>
        <fullName evidence="2 6">Carbonic anhydrase</fullName>
        <ecNumber evidence="2 6">4.2.1.1</ecNumber>
    </recommendedName>
</protein>
<feature type="domain" description="Alpha-carbonic anhydrase" evidence="8">
    <location>
        <begin position="38"/>
        <end position="272"/>
    </location>
</feature>
<reference evidence="9" key="1">
    <citation type="submission" date="2015-07" db="EMBL/GenBank/DDBJ databases">
        <title>Transcriptome Assembly of Anthurium amnicola.</title>
        <authorList>
            <person name="Suzuki J."/>
        </authorList>
    </citation>
    <scope>NUCLEOTIDE SEQUENCE</scope>
</reference>
<dbReference type="PROSITE" id="PS00162">
    <property type="entry name" value="ALPHA_CA_1"/>
    <property type="match status" value="1"/>
</dbReference>
<feature type="signal peptide" evidence="6">
    <location>
        <begin position="1"/>
        <end position="31"/>
    </location>
</feature>
<keyword evidence="5 6" id="KW-0456">Lyase</keyword>
<keyword evidence="6" id="KW-0732">Signal</keyword>
<gene>
    <name evidence="9" type="primary">NEC3_3</name>
    <name evidence="9" type="ORF">g.52496</name>
</gene>
<dbReference type="GO" id="GO:0006730">
    <property type="term" value="P:one-carbon metabolic process"/>
    <property type="evidence" value="ECO:0007669"/>
    <property type="project" value="TreeGrafter"/>
</dbReference>
<dbReference type="GO" id="GO:0004089">
    <property type="term" value="F:carbonate dehydratase activity"/>
    <property type="evidence" value="ECO:0007669"/>
    <property type="project" value="UniProtKB-UniRule"/>
</dbReference>
<dbReference type="PANTHER" id="PTHR18952">
    <property type="entry name" value="CARBONIC ANHYDRASE"/>
    <property type="match status" value="1"/>
</dbReference>
<dbReference type="SMART" id="SM01057">
    <property type="entry name" value="Carb_anhydrase"/>
    <property type="match status" value="1"/>
</dbReference>
<dbReference type="InterPro" id="IPR023561">
    <property type="entry name" value="Carbonic_anhydrase_a-class"/>
</dbReference>
<organism evidence="9">
    <name type="scientific">Anthurium amnicola</name>
    <dbReference type="NCBI Taxonomy" id="1678845"/>
    <lineage>
        <taxon>Eukaryota</taxon>
        <taxon>Viridiplantae</taxon>
        <taxon>Streptophyta</taxon>
        <taxon>Embryophyta</taxon>
        <taxon>Tracheophyta</taxon>
        <taxon>Spermatophyta</taxon>
        <taxon>Magnoliopsida</taxon>
        <taxon>Liliopsida</taxon>
        <taxon>Araceae</taxon>
        <taxon>Pothoideae</taxon>
        <taxon>Potheae</taxon>
        <taxon>Anthurium</taxon>
    </lineage>
</organism>
<dbReference type="InterPro" id="IPR018338">
    <property type="entry name" value="Carbonic_anhydrase_a-class_CS"/>
</dbReference>
<evidence type="ECO:0000256" key="6">
    <source>
        <dbReference type="RuleBase" id="RU367011"/>
    </source>
</evidence>
<dbReference type="AlphaFoldDB" id="A0A1D1YRF3"/>
<accession>A0A1D1YRF3</accession>
<dbReference type="GO" id="GO:0008270">
    <property type="term" value="F:zinc ion binding"/>
    <property type="evidence" value="ECO:0007669"/>
    <property type="project" value="UniProtKB-UniRule"/>
</dbReference>
<keyword evidence="3 6" id="KW-0479">Metal-binding</keyword>
<dbReference type="EMBL" id="GDJX01010719">
    <property type="protein sequence ID" value="JAT57217.1"/>
    <property type="molecule type" value="Transcribed_RNA"/>
</dbReference>
<evidence type="ECO:0000256" key="3">
    <source>
        <dbReference type="ARBA" id="ARBA00022723"/>
    </source>
</evidence>
<name>A0A1D1YRF3_9ARAE</name>
<dbReference type="PANTHER" id="PTHR18952:SF208">
    <property type="entry name" value="CARBONIC ANHYDRASE XA-RELATED"/>
    <property type="match status" value="1"/>
</dbReference>
<dbReference type="CDD" id="cd03124">
    <property type="entry name" value="alpha_CA_prokaryotic_like"/>
    <property type="match status" value="1"/>
</dbReference>
<dbReference type="Pfam" id="PF00194">
    <property type="entry name" value="Carb_anhydrase"/>
    <property type="match status" value="1"/>
</dbReference>
<feature type="chain" id="PRO_5025097093" description="Carbonic anhydrase" evidence="6">
    <location>
        <begin position="32"/>
        <end position="282"/>
    </location>
</feature>
<feature type="region of interest" description="Disordered" evidence="7">
    <location>
        <begin position="253"/>
        <end position="282"/>
    </location>
</feature>
<evidence type="ECO:0000256" key="7">
    <source>
        <dbReference type="SAM" id="MobiDB-lite"/>
    </source>
</evidence>
<evidence type="ECO:0000256" key="1">
    <source>
        <dbReference type="ARBA" id="ARBA00001947"/>
    </source>
</evidence>
<dbReference type="SUPFAM" id="SSF51069">
    <property type="entry name" value="Carbonic anhydrase"/>
    <property type="match status" value="1"/>
</dbReference>
<comment type="similarity">
    <text evidence="6">Belongs to the alpha-carbonic anhydrase family.</text>
</comment>
<evidence type="ECO:0000259" key="8">
    <source>
        <dbReference type="PROSITE" id="PS51144"/>
    </source>
</evidence>
<evidence type="ECO:0000256" key="2">
    <source>
        <dbReference type="ARBA" id="ARBA00012925"/>
    </source>
</evidence>
<comment type="cofactor">
    <cofactor evidence="1 6">
        <name>Zn(2+)</name>
        <dbReference type="ChEBI" id="CHEBI:29105"/>
    </cofactor>
</comment>
<evidence type="ECO:0000313" key="9">
    <source>
        <dbReference type="EMBL" id="JAT57217.1"/>
    </source>
</evidence>